<protein>
    <submittedName>
        <fullName evidence="2">FAD/NAD(P)-binding protein</fullName>
    </submittedName>
</protein>
<dbReference type="EMBL" id="JAVREJ010000013">
    <property type="protein sequence ID" value="MDT0351533.1"/>
    <property type="molecule type" value="Genomic_DNA"/>
</dbReference>
<gene>
    <name evidence="2" type="ORF">RM445_18540</name>
</gene>
<dbReference type="PANTHER" id="PTHR40254:SF1">
    <property type="entry name" value="BLR0577 PROTEIN"/>
    <property type="match status" value="1"/>
</dbReference>
<reference evidence="3" key="1">
    <citation type="submission" date="2023-07" db="EMBL/GenBank/DDBJ databases">
        <title>30 novel species of actinomycetes from the DSMZ collection.</title>
        <authorList>
            <person name="Nouioui I."/>
        </authorList>
    </citation>
    <scope>NUCLEOTIDE SEQUENCE [LARGE SCALE GENOMIC DNA]</scope>
    <source>
        <strain evidence="3">DSM 45834</strain>
    </source>
</reference>
<accession>A0ABU2NET3</accession>
<comment type="caution">
    <text evidence="2">The sequence shown here is derived from an EMBL/GenBank/DDBJ whole genome shotgun (WGS) entry which is preliminary data.</text>
</comment>
<dbReference type="InterPro" id="IPR052189">
    <property type="entry name" value="L-asp_N-monooxygenase_NS-form"/>
</dbReference>
<sequence>MTVDRAAIAIVGAGPRGAGLLERIAASVPELLPQVGFGAALDVHLIDPYPAGAGRIWRHAQSPLLAMNSMAADVTMFTDESVRCDGPIVTGPSMWDWAQDLREGRLAGESADDLGPELAAELDALTAGTFPSRRLQSAYLGWVLRHVQAELPDGVRVQVHECRATGLSDDGRAQLVHLDGDTTLRVDAVVLASGHLDATPTDAELDLAAQAAAAGLRYLPPEQTTDSDLSVIEPGEPVIVRGTGLAFVDLVVLLFEGRGGRFELDPERGGRELRYVPSGREPVLHVGSPRGSLYHAKTEYALRGGRPQLPRFLGPEAVDPLVQRGGVDLRAEVWPLMAKEIAWGWYHELLHGHPDRVVLDADTFTARYAAADWGSPELAALLDEAVPDPRDHIDFAALDRPLAGVGAGSLEALQPLVRAHIEEDLRQHVDPAHTPHLGAFVAMLSVYAQVTPLVTDGALTARSKARDIGWWQGFFNAVASGPPGFRVRQLLALSRAGFVQFLGPGMWTEVDGDRFRAGSAAVPGESVTATVMVDARLQAPSASRTTDPLLAGLMCSGAASEEVLVDDDGTVVRNTGEIRVRPADGALVDAAGRVHARRFAIGPHTNVRVAGAFTRPGTNAQSLRYNDAVARAVLRSLPVAARASSAA</sequence>
<name>A0ABU2NET3_9PSEU</name>
<evidence type="ECO:0000313" key="2">
    <source>
        <dbReference type="EMBL" id="MDT0351533.1"/>
    </source>
</evidence>
<dbReference type="SUPFAM" id="SSF51905">
    <property type="entry name" value="FAD/NAD(P)-binding domain"/>
    <property type="match status" value="1"/>
</dbReference>
<dbReference type="PANTHER" id="PTHR40254">
    <property type="entry name" value="BLR0577 PROTEIN"/>
    <property type="match status" value="1"/>
</dbReference>
<dbReference type="Proteomes" id="UP001183202">
    <property type="component" value="Unassembled WGS sequence"/>
</dbReference>
<feature type="domain" description="FAD-dependent urate hydroxylase HpyO/Asp monooxygenase CreE-like FAD/NAD(P)-binding" evidence="1">
    <location>
        <begin position="9"/>
        <end position="195"/>
    </location>
</feature>
<dbReference type="InterPro" id="IPR038732">
    <property type="entry name" value="HpyO/CreE_NAD-binding"/>
</dbReference>
<dbReference type="InterPro" id="IPR036188">
    <property type="entry name" value="FAD/NAD-bd_sf"/>
</dbReference>
<keyword evidence="3" id="KW-1185">Reference proteome</keyword>
<organism evidence="2 3">
    <name type="scientific">Pseudonocardia charpentierae</name>
    <dbReference type="NCBI Taxonomy" id="3075545"/>
    <lineage>
        <taxon>Bacteria</taxon>
        <taxon>Bacillati</taxon>
        <taxon>Actinomycetota</taxon>
        <taxon>Actinomycetes</taxon>
        <taxon>Pseudonocardiales</taxon>
        <taxon>Pseudonocardiaceae</taxon>
        <taxon>Pseudonocardia</taxon>
    </lineage>
</organism>
<dbReference type="Pfam" id="PF13454">
    <property type="entry name" value="NAD_binding_9"/>
    <property type="match status" value="1"/>
</dbReference>
<dbReference type="RefSeq" id="WP_311557884.1">
    <property type="nucleotide sequence ID" value="NZ_JAVREJ010000013.1"/>
</dbReference>
<proteinExistence type="predicted"/>
<evidence type="ECO:0000259" key="1">
    <source>
        <dbReference type="Pfam" id="PF13454"/>
    </source>
</evidence>
<dbReference type="Gene3D" id="3.50.50.60">
    <property type="entry name" value="FAD/NAD(P)-binding domain"/>
    <property type="match status" value="1"/>
</dbReference>
<evidence type="ECO:0000313" key="3">
    <source>
        <dbReference type="Proteomes" id="UP001183202"/>
    </source>
</evidence>